<name>A0A482VD69_ASBVE</name>
<keyword evidence="2" id="KW-0645">Protease</keyword>
<dbReference type="EMBL" id="QDEB01113640">
    <property type="protein sequence ID" value="RZB41249.1"/>
    <property type="molecule type" value="Genomic_DNA"/>
</dbReference>
<dbReference type="SUPFAM" id="SSF54001">
    <property type="entry name" value="Cysteine proteinases"/>
    <property type="match status" value="1"/>
</dbReference>
<dbReference type="Gene3D" id="3.30.420.10">
    <property type="entry name" value="Ribonuclease H-like superfamily/Ribonuclease H"/>
    <property type="match status" value="1"/>
</dbReference>
<dbReference type="AlphaFoldDB" id="A0A482VD69"/>
<evidence type="ECO:0000313" key="7">
    <source>
        <dbReference type="Proteomes" id="UP000292052"/>
    </source>
</evidence>
<reference evidence="6 7" key="1">
    <citation type="submission" date="2017-03" db="EMBL/GenBank/DDBJ databases">
        <title>Genome of the blue death feigning beetle - Asbolus verrucosus.</title>
        <authorList>
            <person name="Rider S.D."/>
        </authorList>
    </citation>
    <scope>NUCLEOTIDE SEQUENCE [LARGE SCALE GENOMIC DNA]</scope>
    <source>
        <strain evidence="6">Butters</strain>
        <tissue evidence="6">Head and leg muscle</tissue>
    </source>
</reference>
<dbReference type="GO" id="GO:0008234">
    <property type="term" value="F:cysteine-type peptidase activity"/>
    <property type="evidence" value="ECO:0007669"/>
    <property type="project" value="UniProtKB-KW"/>
</dbReference>
<comment type="similarity">
    <text evidence="1">Belongs to the peptidase C1 family.</text>
</comment>
<dbReference type="PANTHER" id="PTHR12411">
    <property type="entry name" value="CYSTEINE PROTEASE FAMILY C1-RELATED"/>
    <property type="match status" value="1"/>
</dbReference>
<evidence type="ECO:0000256" key="2">
    <source>
        <dbReference type="ARBA" id="ARBA00022670"/>
    </source>
</evidence>
<feature type="non-terminal residue" evidence="6">
    <location>
        <position position="385"/>
    </location>
</feature>
<dbReference type="PROSITE" id="PS00139">
    <property type="entry name" value="THIOL_PROTEASE_CYS"/>
    <property type="match status" value="1"/>
</dbReference>
<dbReference type="PRINTS" id="PR00705">
    <property type="entry name" value="PAPAIN"/>
</dbReference>
<sequence length="385" mass="43622">MVHRLIVHMKLWKEFPNSLMTESSNIWPPSSCDMTPCDFFLRICLKNCIFKMPVHNLEKLRRRIIDSTKHTPELSSDALSDEFINSINAAQSSWRAAKVWPENTTEEFLNGLSGAVDPETYLHEYKHQIDYRPKFRGESHLPDDFDAREKWPKCSSIGTARNQGKCGSCWAVAVASVFTDRYCISMRGKANMNFSAEDIMSCCGELCLAKKEPCRGGRVDSAWKFVKQRGVDKRFITSTYFILSKDVEEIKREIMLNGPVVAHMDVWYDFEAYGGGIYRHTGNSGKRDFKHAVKLIGWGFDTMQGNSYWLGVNSWGPRWGEGGAFKIIRGGDHCGIESAIMTGHVNPHQRYVDNPYRKGAKITTSKPSNSTSSGILPTPSQFVVF</sequence>
<dbReference type="InterPro" id="IPR000169">
    <property type="entry name" value="Pept_cys_AS"/>
</dbReference>
<keyword evidence="4" id="KW-0788">Thiol protease</keyword>
<evidence type="ECO:0000256" key="4">
    <source>
        <dbReference type="ARBA" id="ARBA00022807"/>
    </source>
</evidence>
<dbReference type="InterPro" id="IPR000668">
    <property type="entry name" value="Peptidase_C1A_C"/>
</dbReference>
<comment type="caution">
    <text evidence="6">The sequence shown here is derived from an EMBL/GenBank/DDBJ whole genome shotgun (WGS) entry which is preliminary data.</text>
</comment>
<dbReference type="Gene3D" id="3.90.70.10">
    <property type="entry name" value="Cysteine proteinases"/>
    <property type="match status" value="2"/>
</dbReference>
<evidence type="ECO:0000259" key="5">
    <source>
        <dbReference type="SMART" id="SM00645"/>
    </source>
</evidence>
<dbReference type="Pfam" id="PF00112">
    <property type="entry name" value="Peptidase_C1"/>
    <property type="match status" value="2"/>
</dbReference>
<evidence type="ECO:0000313" key="6">
    <source>
        <dbReference type="EMBL" id="RZB41249.1"/>
    </source>
</evidence>
<dbReference type="STRING" id="1661398.A0A482VD69"/>
<dbReference type="GO" id="GO:0006508">
    <property type="term" value="P:proteolysis"/>
    <property type="evidence" value="ECO:0007669"/>
    <property type="project" value="UniProtKB-KW"/>
</dbReference>
<feature type="domain" description="Peptidase C1A papain C-terminal" evidence="5">
    <location>
        <begin position="141"/>
        <end position="344"/>
    </location>
</feature>
<evidence type="ECO:0000256" key="3">
    <source>
        <dbReference type="ARBA" id="ARBA00022801"/>
    </source>
</evidence>
<dbReference type="InterPro" id="IPR036397">
    <property type="entry name" value="RNaseH_sf"/>
</dbReference>
<protein>
    <submittedName>
        <fullName evidence="6">Peptidase C1 and/or Propeptide C1 domain containing protein</fullName>
    </submittedName>
</protein>
<accession>A0A482VD69</accession>
<evidence type="ECO:0000256" key="1">
    <source>
        <dbReference type="ARBA" id="ARBA00008455"/>
    </source>
</evidence>
<keyword evidence="3" id="KW-0378">Hydrolase</keyword>
<gene>
    <name evidence="6" type="ORF">BDFB_006532</name>
</gene>
<organism evidence="6 7">
    <name type="scientific">Asbolus verrucosus</name>
    <name type="common">Desert ironclad beetle</name>
    <dbReference type="NCBI Taxonomy" id="1661398"/>
    <lineage>
        <taxon>Eukaryota</taxon>
        <taxon>Metazoa</taxon>
        <taxon>Ecdysozoa</taxon>
        <taxon>Arthropoda</taxon>
        <taxon>Hexapoda</taxon>
        <taxon>Insecta</taxon>
        <taxon>Pterygota</taxon>
        <taxon>Neoptera</taxon>
        <taxon>Endopterygota</taxon>
        <taxon>Coleoptera</taxon>
        <taxon>Polyphaga</taxon>
        <taxon>Cucujiformia</taxon>
        <taxon>Tenebrionidae</taxon>
        <taxon>Pimeliinae</taxon>
        <taxon>Asbolus</taxon>
    </lineage>
</organism>
<proteinExistence type="inferred from homology"/>
<dbReference type="OrthoDB" id="6514058at2759"/>
<dbReference type="GO" id="GO:0003676">
    <property type="term" value="F:nucleic acid binding"/>
    <property type="evidence" value="ECO:0007669"/>
    <property type="project" value="InterPro"/>
</dbReference>
<keyword evidence="7" id="KW-1185">Reference proteome</keyword>
<dbReference type="Proteomes" id="UP000292052">
    <property type="component" value="Unassembled WGS sequence"/>
</dbReference>
<dbReference type="InterPro" id="IPR038765">
    <property type="entry name" value="Papain-like_cys_pep_sf"/>
</dbReference>
<dbReference type="SMART" id="SM00645">
    <property type="entry name" value="Pept_C1"/>
    <property type="match status" value="1"/>
</dbReference>
<dbReference type="InterPro" id="IPR013128">
    <property type="entry name" value="Peptidase_C1A"/>
</dbReference>